<evidence type="ECO:0000313" key="2">
    <source>
        <dbReference type="EMBL" id="KAF2762041.1"/>
    </source>
</evidence>
<dbReference type="GeneID" id="54480750"/>
<dbReference type="EMBL" id="ML996566">
    <property type="protein sequence ID" value="KAF2762041.1"/>
    <property type="molecule type" value="Genomic_DNA"/>
</dbReference>
<evidence type="ECO:0000256" key="1">
    <source>
        <dbReference type="SAM" id="SignalP"/>
    </source>
</evidence>
<sequence length="348" mass="36529">MKSFTVAALVASAAAAPFNFPLSNGFPSPSNDAIATIQKQAGGPLPNTPLPTELSDGVVTSLQLIAANEIFEVAYFTELYHNITENVPGYEATEEDRYFVTQAIRRIRAQEELHALGANAILKNAGKPTVGACEYNFPVNSFQSAIKLANTFTDVVLGVLPAVQYLAGTNGGAQGPALIPLIGSIEEQEAQQTGWFRTLRGKLPSAAPFLSPTTPEFALSAVLQFIVNGTCPPEYAAVTSAVKSFPPLNVVKAPSEDVQTAYYSVDGTIASGNVLAYITGQSLPVVVAIENAKTEDGKTTFSAAFPAIAQSFSDGLTVAAVVSSNQTFANATQVAQNTVFGPGLIEYQ</sequence>
<gene>
    <name evidence="2" type="ORF">EJ05DRAFT_195051</name>
</gene>
<dbReference type="Proteomes" id="UP000799437">
    <property type="component" value="Unassembled WGS sequence"/>
</dbReference>
<dbReference type="RefSeq" id="XP_033604492.1">
    <property type="nucleotide sequence ID" value="XM_033739696.1"/>
</dbReference>
<organism evidence="2 3">
    <name type="scientific">Pseudovirgaria hyperparasitica</name>
    <dbReference type="NCBI Taxonomy" id="470096"/>
    <lineage>
        <taxon>Eukaryota</taxon>
        <taxon>Fungi</taxon>
        <taxon>Dikarya</taxon>
        <taxon>Ascomycota</taxon>
        <taxon>Pezizomycotina</taxon>
        <taxon>Dothideomycetes</taxon>
        <taxon>Dothideomycetes incertae sedis</taxon>
        <taxon>Acrospermales</taxon>
        <taxon>Acrospermaceae</taxon>
        <taxon>Pseudovirgaria</taxon>
    </lineage>
</organism>
<keyword evidence="3" id="KW-1185">Reference proteome</keyword>
<feature type="signal peptide" evidence="1">
    <location>
        <begin position="1"/>
        <end position="15"/>
    </location>
</feature>
<evidence type="ECO:0008006" key="4">
    <source>
        <dbReference type="Google" id="ProtNLM"/>
    </source>
</evidence>
<protein>
    <recommendedName>
        <fullName evidence="4">Sexual development protein</fullName>
    </recommendedName>
</protein>
<dbReference type="Pfam" id="PF13668">
    <property type="entry name" value="Ferritin_2"/>
    <property type="match status" value="1"/>
</dbReference>
<keyword evidence="1" id="KW-0732">Signal</keyword>
<name>A0A6A6WK08_9PEZI</name>
<evidence type="ECO:0000313" key="3">
    <source>
        <dbReference type="Proteomes" id="UP000799437"/>
    </source>
</evidence>
<reference evidence="2" key="1">
    <citation type="journal article" date="2020" name="Stud. Mycol.">
        <title>101 Dothideomycetes genomes: a test case for predicting lifestyles and emergence of pathogens.</title>
        <authorList>
            <person name="Haridas S."/>
            <person name="Albert R."/>
            <person name="Binder M."/>
            <person name="Bloem J."/>
            <person name="Labutti K."/>
            <person name="Salamov A."/>
            <person name="Andreopoulos B."/>
            <person name="Baker S."/>
            <person name="Barry K."/>
            <person name="Bills G."/>
            <person name="Bluhm B."/>
            <person name="Cannon C."/>
            <person name="Castanera R."/>
            <person name="Culley D."/>
            <person name="Daum C."/>
            <person name="Ezra D."/>
            <person name="Gonzalez J."/>
            <person name="Henrissat B."/>
            <person name="Kuo A."/>
            <person name="Liang C."/>
            <person name="Lipzen A."/>
            <person name="Lutzoni F."/>
            <person name="Magnuson J."/>
            <person name="Mondo S."/>
            <person name="Nolan M."/>
            <person name="Ohm R."/>
            <person name="Pangilinan J."/>
            <person name="Park H.-J."/>
            <person name="Ramirez L."/>
            <person name="Alfaro M."/>
            <person name="Sun H."/>
            <person name="Tritt A."/>
            <person name="Yoshinaga Y."/>
            <person name="Zwiers L.-H."/>
            <person name="Turgeon B."/>
            <person name="Goodwin S."/>
            <person name="Spatafora J."/>
            <person name="Crous P."/>
            <person name="Grigoriev I."/>
        </authorList>
    </citation>
    <scope>NUCLEOTIDE SEQUENCE</scope>
    <source>
        <strain evidence="2">CBS 121739</strain>
    </source>
</reference>
<accession>A0A6A6WK08</accession>
<proteinExistence type="predicted"/>
<dbReference type="OrthoDB" id="5293813at2759"/>
<dbReference type="AlphaFoldDB" id="A0A6A6WK08"/>
<feature type="chain" id="PRO_5025568752" description="Sexual development protein" evidence="1">
    <location>
        <begin position="16"/>
        <end position="348"/>
    </location>
</feature>